<evidence type="ECO:0000313" key="9">
    <source>
        <dbReference type="Proteomes" id="UP001186047"/>
    </source>
</evidence>
<dbReference type="PANTHER" id="PTHR24421:SF10">
    <property type="entry name" value="NITRATE_NITRITE SENSOR PROTEIN NARQ"/>
    <property type="match status" value="1"/>
</dbReference>
<dbReference type="AlphaFoldDB" id="A0AAE4SZ34"/>
<keyword evidence="8" id="KW-0645">Protease</keyword>
<dbReference type="Gene3D" id="3.30.565.10">
    <property type="entry name" value="Histidine kinase-like ATPase, C-terminal domain"/>
    <property type="match status" value="1"/>
</dbReference>
<dbReference type="Pfam" id="PF00595">
    <property type="entry name" value="PDZ"/>
    <property type="match status" value="1"/>
</dbReference>
<evidence type="ECO:0000256" key="3">
    <source>
        <dbReference type="ARBA" id="ARBA00022679"/>
    </source>
</evidence>
<dbReference type="InterPro" id="IPR036890">
    <property type="entry name" value="HATPase_C_sf"/>
</dbReference>
<dbReference type="GO" id="GO:0000160">
    <property type="term" value="P:phosphorelay signal transduction system"/>
    <property type="evidence" value="ECO:0007669"/>
    <property type="project" value="UniProtKB-KW"/>
</dbReference>
<dbReference type="GO" id="GO:0004673">
    <property type="term" value="F:protein histidine kinase activity"/>
    <property type="evidence" value="ECO:0007669"/>
    <property type="project" value="UniProtKB-EC"/>
</dbReference>
<accession>A0AAE4SZ34</accession>
<feature type="transmembrane region" description="Helical" evidence="6">
    <location>
        <begin position="361"/>
        <end position="381"/>
    </location>
</feature>
<sequence>MKIQKQPKIKLFVIFALSAAFVLLSFYFYNFIQGNTYLGIKVTETGNRIERIYVGGAAAQDGLKVGDRLLSIDNEPASTNTVLNKWLIVEQAQEVTVERGGVQKEIRISNKGNMSSHFLYMFLSALVFFVFFMSFLRKRVLHRSTLYFVEFGLSLSLLLLAVIPSSMGESLGRVIVFSFLTAAPLFFHYFAFNLYLENLSSWGKKIRYYSRIFLIIVASVATSISIVYIFFFESHTFASTFVPGLFYYLGLSIITIASVYTWGIGAKINHPISKLNFPLIVLLSFAPFFLFYLLPTPWVGPYSVVIPFFLLPLACILYPLLLLRTVSYKVIRFRILVTLFIAVVVIFLGFLMSFIPASFVFIYTCLLLYFLFPLIEELFMVSNPVVFNQREIAIFVVSERERENISLLLHDTIIQDIIFEMKKIETDNEAPSKKEMLNLLEDNVYQLRELCSNIYPLMIREKGLNKTLNSALNKVQKNQSVEIEISFPKGNISLGEKEDNFVLRTLLELVNNSIKHGKATHVAIEANDNSKSVVFSVKDNGSYQHSLEDGKKHFGLELIKEKLLLLGGNLVIDLTEGTNVIFTVPKVKEKG</sequence>
<evidence type="ECO:0000256" key="4">
    <source>
        <dbReference type="ARBA" id="ARBA00022777"/>
    </source>
</evidence>
<feature type="transmembrane region" description="Helical" evidence="6">
    <location>
        <begin position="145"/>
        <end position="163"/>
    </location>
</feature>
<dbReference type="SMART" id="SM00228">
    <property type="entry name" value="PDZ"/>
    <property type="match status" value="1"/>
</dbReference>
<keyword evidence="4" id="KW-0418">Kinase</keyword>
<proteinExistence type="predicted"/>
<feature type="transmembrane region" description="Helical" evidence="6">
    <location>
        <begin position="244"/>
        <end position="263"/>
    </location>
</feature>
<feature type="transmembrane region" description="Helical" evidence="6">
    <location>
        <begin position="300"/>
        <end position="323"/>
    </location>
</feature>
<dbReference type="GO" id="GO:0008233">
    <property type="term" value="F:peptidase activity"/>
    <property type="evidence" value="ECO:0007669"/>
    <property type="project" value="UniProtKB-KW"/>
</dbReference>
<dbReference type="PROSITE" id="PS50106">
    <property type="entry name" value="PDZ"/>
    <property type="match status" value="1"/>
</dbReference>
<keyword evidence="8" id="KW-0378">Hydrolase</keyword>
<protein>
    <recommendedName>
        <fullName evidence="2">histidine kinase</fullName>
        <ecNumber evidence="2">2.7.13.3</ecNumber>
    </recommendedName>
</protein>
<comment type="caution">
    <text evidence="8">The sequence shown here is derived from an EMBL/GenBank/DDBJ whole genome shotgun (WGS) entry which is preliminary data.</text>
</comment>
<dbReference type="SUPFAM" id="SSF55874">
    <property type="entry name" value="ATPase domain of HSP90 chaperone/DNA topoisomerase II/histidine kinase"/>
    <property type="match status" value="1"/>
</dbReference>
<feature type="transmembrane region" description="Helical" evidence="6">
    <location>
        <begin position="335"/>
        <end position="355"/>
    </location>
</feature>
<keyword evidence="5" id="KW-0902">Two-component regulatory system</keyword>
<dbReference type="InterPro" id="IPR003594">
    <property type="entry name" value="HATPase_dom"/>
</dbReference>
<dbReference type="InterPro" id="IPR050482">
    <property type="entry name" value="Sensor_HK_TwoCompSys"/>
</dbReference>
<dbReference type="InterPro" id="IPR001478">
    <property type="entry name" value="PDZ"/>
</dbReference>
<dbReference type="PANTHER" id="PTHR24421">
    <property type="entry name" value="NITRATE/NITRITE SENSOR PROTEIN NARX-RELATED"/>
    <property type="match status" value="1"/>
</dbReference>
<keyword evidence="6" id="KW-1133">Transmembrane helix</keyword>
<dbReference type="InterPro" id="IPR036034">
    <property type="entry name" value="PDZ_sf"/>
</dbReference>
<keyword evidence="3" id="KW-0808">Transferase</keyword>
<comment type="catalytic activity">
    <reaction evidence="1">
        <text>ATP + protein L-histidine = ADP + protein N-phospho-L-histidine.</text>
        <dbReference type="EC" id="2.7.13.3"/>
    </reaction>
</comment>
<feature type="transmembrane region" description="Helical" evidence="6">
    <location>
        <begin position="275"/>
        <end position="294"/>
    </location>
</feature>
<keyword evidence="6" id="KW-0812">Transmembrane</keyword>
<dbReference type="SUPFAM" id="SSF50156">
    <property type="entry name" value="PDZ domain-like"/>
    <property type="match status" value="1"/>
</dbReference>
<evidence type="ECO:0000256" key="2">
    <source>
        <dbReference type="ARBA" id="ARBA00012438"/>
    </source>
</evidence>
<organism evidence="8 9">
    <name type="scientific">Lactococcus lactis</name>
    <dbReference type="NCBI Taxonomy" id="1358"/>
    <lineage>
        <taxon>Bacteria</taxon>
        <taxon>Bacillati</taxon>
        <taxon>Bacillota</taxon>
        <taxon>Bacilli</taxon>
        <taxon>Lactobacillales</taxon>
        <taxon>Streptococcaceae</taxon>
        <taxon>Lactococcus</taxon>
    </lineage>
</organism>
<feature type="transmembrane region" description="Helical" evidence="6">
    <location>
        <begin position="12"/>
        <end position="32"/>
    </location>
</feature>
<feature type="transmembrane region" description="Helical" evidence="6">
    <location>
        <begin position="175"/>
        <end position="196"/>
    </location>
</feature>
<name>A0AAE4SZ34_9LACT</name>
<dbReference type="Pfam" id="PF02518">
    <property type="entry name" value="HATPase_c"/>
    <property type="match status" value="1"/>
</dbReference>
<dbReference type="Proteomes" id="UP001186047">
    <property type="component" value="Unassembled WGS sequence"/>
</dbReference>
<evidence type="ECO:0000313" key="8">
    <source>
        <dbReference type="EMBL" id="MDV2631776.1"/>
    </source>
</evidence>
<keyword evidence="6" id="KW-0472">Membrane</keyword>
<evidence type="ECO:0000256" key="5">
    <source>
        <dbReference type="ARBA" id="ARBA00023012"/>
    </source>
</evidence>
<feature type="transmembrane region" description="Helical" evidence="6">
    <location>
        <begin position="118"/>
        <end position="136"/>
    </location>
</feature>
<evidence type="ECO:0000256" key="1">
    <source>
        <dbReference type="ARBA" id="ARBA00000085"/>
    </source>
</evidence>
<dbReference type="EC" id="2.7.13.3" evidence="2"/>
<reference evidence="8" key="1">
    <citation type="submission" date="2023-10" db="EMBL/GenBank/DDBJ databases">
        <title>Production of high quality cheese from raw caw milk (raw cheese).</title>
        <authorList>
            <person name="Samouris G."/>
        </authorList>
    </citation>
    <scope>NUCLEOTIDE SEQUENCE</scope>
    <source>
        <strain evidence="8">M17-3</strain>
    </source>
</reference>
<feature type="domain" description="PDZ" evidence="7">
    <location>
        <begin position="33"/>
        <end position="76"/>
    </location>
</feature>
<dbReference type="GO" id="GO:0006508">
    <property type="term" value="P:proteolysis"/>
    <property type="evidence" value="ECO:0007669"/>
    <property type="project" value="UniProtKB-KW"/>
</dbReference>
<dbReference type="RefSeq" id="WP_012897775.1">
    <property type="nucleotide sequence ID" value="NZ_CP059049.1"/>
</dbReference>
<evidence type="ECO:0000259" key="7">
    <source>
        <dbReference type="PROSITE" id="PS50106"/>
    </source>
</evidence>
<evidence type="ECO:0000256" key="6">
    <source>
        <dbReference type="SAM" id="Phobius"/>
    </source>
</evidence>
<dbReference type="Gene3D" id="2.30.42.10">
    <property type="match status" value="1"/>
</dbReference>
<feature type="transmembrane region" description="Helical" evidence="6">
    <location>
        <begin position="208"/>
        <end position="232"/>
    </location>
</feature>
<dbReference type="EMBL" id="JAWHVL010000006">
    <property type="protein sequence ID" value="MDV2631776.1"/>
    <property type="molecule type" value="Genomic_DNA"/>
</dbReference>
<gene>
    <name evidence="8" type="ORF">RZO31_02635</name>
</gene>